<comment type="caution">
    <text evidence="2">The sequence shown here is derived from an EMBL/GenBank/DDBJ whole genome shotgun (WGS) entry which is preliminary data.</text>
</comment>
<dbReference type="PANTHER" id="PTHR13887:SF41">
    <property type="entry name" value="THIOREDOXIN SUPERFAMILY PROTEIN"/>
    <property type="match status" value="1"/>
</dbReference>
<dbReference type="PANTHER" id="PTHR13887">
    <property type="entry name" value="GLUTATHIONE S-TRANSFERASE KAPPA"/>
    <property type="match status" value="1"/>
</dbReference>
<reference evidence="2 3" key="1">
    <citation type="submission" date="2018-07" db="EMBL/GenBank/DDBJ databases">
        <title>Phylogenomic Insights into understanding Host Adaptation of Lactobacillus reuteri by a novel species, Lactobacillus spp. M31.</title>
        <authorList>
            <person name="Sharma S."/>
            <person name="Patil P."/>
            <person name="Korpole S."/>
            <person name="Patil P.B."/>
        </authorList>
    </citation>
    <scope>NUCLEOTIDE SEQUENCE [LARGE SCALE GENOMIC DNA]</scope>
    <source>
        <strain evidence="2 3">M31</strain>
    </source>
</reference>
<gene>
    <name evidence="2" type="ORF">DTK66_03685</name>
</gene>
<sequence length="215" mass="24555">MEIKYWADIACPYCYVGITRLRKALNELKLADKTPLQFMSFQLDPTLPTVTKLTMVDYYAKNHKLTKDQALVQLQKIDYFAATADLTIKMENAIPVNTLAAHRLIKYVETLNDQSLLMQTINQLYQLYFVANDPIANYDVLTSAMTKIGFDATKITSILNSNKYEDKVRKDERQAFMIGMPSAPLFVINNKYSITGAQPYEVFVEALKKVKQGKD</sequence>
<proteinExistence type="predicted"/>
<feature type="domain" description="DSBA-like thioredoxin" evidence="1">
    <location>
        <begin position="3"/>
        <end position="208"/>
    </location>
</feature>
<dbReference type="InterPro" id="IPR036249">
    <property type="entry name" value="Thioredoxin-like_sf"/>
</dbReference>
<dbReference type="EMBL" id="QORN01000011">
    <property type="protein sequence ID" value="MBD5806222.1"/>
    <property type="molecule type" value="Genomic_DNA"/>
</dbReference>
<evidence type="ECO:0000259" key="1">
    <source>
        <dbReference type="Pfam" id="PF01323"/>
    </source>
</evidence>
<dbReference type="Gene3D" id="3.40.30.10">
    <property type="entry name" value="Glutaredoxin"/>
    <property type="match status" value="1"/>
</dbReference>
<name>A0ABR8P671_9LACO</name>
<dbReference type="RefSeq" id="WP_191667815.1">
    <property type="nucleotide sequence ID" value="NZ_QORN01000011.1"/>
</dbReference>
<dbReference type="CDD" id="cd03024">
    <property type="entry name" value="DsbA_FrnE"/>
    <property type="match status" value="1"/>
</dbReference>
<keyword evidence="3" id="KW-1185">Reference proteome</keyword>
<dbReference type="Pfam" id="PF01323">
    <property type="entry name" value="DSBA"/>
    <property type="match status" value="1"/>
</dbReference>
<evidence type="ECO:0000313" key="2">
    <source>
        <dbReference type="EMBL" id="MBD5806222.1"/>
    </source>
</evidence>
<organism evidence="2 3">
    <name type="scientific">Limosilactobacillus walteri</name>
    <dbReference type="NCBI Taxonomy" id="2268022"/>
    <lineage>
        <taxon>Bacteria</taxon>
        <taxon>Bacillati</taxon>
        <taxon>Bacillota</taxon>
        <taxon>Bacilli</taxon>
        <taxon>Lactobacillales</taxon>
        <taxon>Lactobacillaceae</taxon>
        <taxon>Limosilactobacillus</taxon>
    </lineage>
</organism>
<dbReference type="Proteomes" id="UP000704341">
    <property type="component" value="Unassembled WGS sequence"/>
</dbReference>
<dbReference type="SUPFAM" id="SSF52833">
    <property type="entry name" value="Thioredoxin-like"/>
    <property type="match status" value="1"/>
</dbReference>
<dbReference type="InterPro" id="IPR001853">
    <property type="entry name" value="DSBA-like_thioredoxin_dom"/>
</dbReference>
<protein>
    <submittedName>
        <fullName evidence="2">DsbA family oxidoreductase</fullName>
    </submittedName>
</protein>
<evidence type="ECO:0000313" key="3">
    <source>
        <dbReference type="Proteomes" id="UP000704341"/>
    </source>
</evidence>
<accession>A0ABR8P671</accession>